<dbReference type="PROSITE" id="PS50850">
    <property type="entry name" value="MFS"/>
    <property type="match status" value="1"/>
</dbReference>
<dbReference type="InterPro" id="IPR050189">
    <property type="entry name" value="MFS_Efflux_Transporters"/>
</dbReference>
<feature type="transmembrane region" description="Helical" evidence="6">
    <location>
        <begin position="269"/>
        <end position="287"/>
    </location>
</feature>
<dbReference type="GO" id="GO:0005886">
    <property type="term" value="C:plasma membrane"/>
    <property type="evidence" value="ECO:0007669"/>
    <property type="project" value="UniProtKB-SubCell"/>
</dbReference>
<feature type="transmembrane region" description="Helical" evidence="6">
    <location>
        <begin position="70"/>
        <end position="89"/>
    </location>
</feature>
<dbReference type="InterPro" id="IPR011701">
    <property type="entry name" value="MFS"/>
</dbReference>
<feature type="transmembrane region" description="Helical" evidence="6">
    <location>
        <begin position="203"/>
        <end position="226"/>
    </location>
</feature>
<dbReference type="InterPro" id="IPR020846">
    <property type="entry name" value="MFS_dom"/>
</dbReference>
<evidence type="ECO:0000256" key="6">
    <source>
        <dbReference type="SAM" id="Phobius"/>
    </source>
</evidence>
<evidence type="ECO:0000259" key="7">
    <source>
        <dbReference type="PROSITE" id="PS50850"/>
    </source>
</evidence>
<keyword evidence="4 6" id="KW-1133">Transmembrane helix</keyword>
<evidence type="ECO:0000256" key="3">
    <source>
        <dbReference type="ARBA" id="ARBA00022692"/>
    </source>
</evidence>
<evidence type="ECO:0000256" key="5">
    <source>
        <dbReference type="ARBA" id="ARBA00023136"/>
    </source>
</evidence>
<dbReference type="EMBL" id="FXWK01000001">
    <property type="protein sequence ID" value="SMQ70230.1"/>
    <property type="molecule type" value="Genomic_DNA"/>
</dbReference>
<dbReference type="CDD" id="cd17324">
    <property type="entry name" value="MFS_NepI_like"/>
    <property type="match status" value="1"/>
</dbReference>
<feature type="transmembrane region" description="Helical" evidence="6">
    <location>
        <begin position="95"/>
        <end position="115"/>
    </location>
</feature>
<feature type="transmembrane region" description="Helical" evidence="6">
    <location>
        <begin position="158"/>
        <end position="182"/>
    </location>
</feature>
<dbReference type="Pfam" id="PF07690">
    <property type="entry name" value="MFS_1"/>
    <property type="match status" value="1"/>
</dbReference>
<evidence type="ECO:0000256" key="2">
    <source>
        <dbReference type="ARBA" id="ARBA00022475"/>
    </source>
</evidence>
<organism evidence="8 9">
    <name type="scientific">Devosia lucknowensis</name>
    <dbReference type="NCBI Taxonomy" id="1096929"/>
    <lineage>
        <taxon>Bacteria</taxon>
        <taxon>Pseudomonadati</taxon>
        <taxon>Pseudomonadota</taxon>
        <taxon>Alphaproteobacteria</taxon>
        <taxon>Hyphomicrobiales</taxon>
        <taxon>Devosiaceae</taxon>
        <taxon>Devosia</taxon>
    </lineage>
</organism>
<proteinExistence type="predicted"/>
<name>A0A1Y6FA53_9HYPH</name>
<dbReference type="SUPFAM" id="SSF103473">
    <property type="entry name" value="MFS general substrate transporter"/>
    <property type="match status" value="1"/>
</dbReference>
<evidence type="ECO:0000313" key="9">
    <source>
        <dbReference type="Proteomes" id="UP000194474"/>
    </source>
</evidence>
<keyword evidence="5 6" id="KW-0472">Membrane</keyword>
<dbReference type="Proteomes" id="UP000194474">
    <property type="component" value="Unassembled WGS sequence"/>
</dbReference>
<keyword evidence="2" id="KW-1003">Cell membrane</keyword>
<dbReference type="Gene3D" id="1.20.1250.20">
    <property type="entry name" value="MFS general substrate transporter like domains"/>
    <property type="match status" value="2"/>
</dbReference>
<feature type="transmembrane region" description="Helical" evidence="6">
    <location>
        <begin position="360"/>
        <end position="379"/>
    </location>
</feature>
<dbReference type="RefSeq" id="WP_086470122.1">
    <property type="nucleotide sequence ID" value="NZ_FXWK01000001.1"/>
</dbReference>
<accession>A0A1Y6FA53</accession>
<reference evidence="9" key="1">
    <citation type="submission" date="2017-04" db="EMBL/GenBank/DDBJ databases">
        <authorList>
            <person name="Varghese N."/>
            <person name="Submissions S."/>
        </authorList>
    </citation>
    <scope>NUCLEOTIDE SEQUENCE [LARGE SCALE GENOMIC DNA]</scope>
</reference>
<dbReference type="OrthoDB" id="9788453at2"/>
<feature type="transmembrane region" description="Helical" evidence="6">
    <location>
        <begin position="238"/>
        <end position="257"/>
    </location>
</feature>
<feature type="transmembrane region" description="Helical" evidence="6">
    <location>
        <begin position="39"/>
        <end position="61"/>
    </location>
</feature>
<keyword evidence="9" id="KW-1185">Reference proteome</keyword>
<feature type="domain" description="Major facilitator superfamily (MFS) profile" evidence="7">
    <location>
        <begin position="4"/>
        <end position="382"/>
    </location>
</feature>
<dbReference type="InterPro" id="IPR036259">
    <property type="entry name" value="MFS_trans_sf"/>
</dbReference>
<feature type="transmembrane region" description="Helical" evidence="6">
    <location>
        <begin position="127"/>
        <end position="146"/>
    </location>
</feature>
<feature type="transmembrane region" description="Helical" evidence="6">
    <location>
        <begin position="293"/>
        <end position="313"/>
    </location>
</feature>
<gene>
    <name evidence="8" type="ORF">SAMN06295905_1839</name>
</gene>
<comment type="subcellular location">
    <subcellularLocation>
        <location evidence="1">Cell membrane</location>
        <topology evidence="1">Multi-pass membrane protein</topology>
    </subcellularLocation>
</comment>
<dbReference type="AlphaFoldDB" id="A0A1Y6FA53"/>
<evidence type="ECO:0000256" key="1">
    <source>
        <dbReference type="ARBA" id="ARBA00004651"/>
    </source>
</evidence>
<protein>
    <submittedName>
        <fullName evidence="8">MFS transporter, DHA1 family, inner membrane transport protein</fullName>
    </submittedName>
</protein>
<evidence type="ECO:0000313" key="8">
    <source>
        <dbReference type="EMBL" id="SMQ70230.1"/>
    </source>
</evidence>
<sequence>MPLSLLALFLAAFTFGTAEFVIAGLLPEVALGLNVSIPVAGYLVSGYAMGIAVGGPLLAILTKKMNRKRLVVLLGLGFSLGQFLCAVAPDFELLFAARIVVSVLHGTYFGIAFILATSIVPPERRGFAMAMILAGLTVSNVLGVPGGTAIGNVFGWRATFWCVGFLGLAASVVLAMVLPAHAGAEASRGSFRREFLALGRQQVYLGFIIAILVMIGQYSLFTYIAPLLRDVTGLPVEAVPVLLLLYGAGATVGVFLGGRLADWRLMPSLIAILSLQAMLFLGLHLAAPYPVPMSILIVLWGGATFAFGSPLQSRMLMWAADAPNLTAALIPSGFNIGIAIGAVLGAVMLDAALGYRSLPLIGAGALTLAVILAIWSGWLERRASALPPGALPATAG</sequence>
<evidence type="ECO:0000256" key="4">
    <source>
        <dbReference type="ARBA" id="ARBA00022989"/>
    </source>
</evidence>
<keyword evidence="3 6" id="KW-0812">Transmembrane</keyword>
<dbReference type="PANTHER" id="PTHR43124">
    <property type="entry name" value="PURINE EFFLUX PUMP PBUE"/>
    <property type="match status" value="1"/>
</dbReference>
<dbReference type="GO" id="GO:0022857">
    <property type="term" value="F:transmembrane transporter activity"/>
    <property type="evidence" value="ECO:0007669"/>
    <property type="project" value="InterPro"/>
</dbReference>
<feature type="transmembrane region" description="Helical" evidence="6">
    <location>
        <begin position="325"/>
        <end position="348"/>
    </location>
</feature>
<dbReference type="PANTHER" id="PTHR43124:SF8">
    <property type="entry name" value="INNER MEMBRANE TRANSPORT PROTEIN YDHP"/>
    <property type="match status" value="1"/>
</dbReference>